<organism evidence="2 3">
    <name type="scientific">Tolumonas osonensis</name>
    <dbReference type="NCBI Taxonomy" id="675874"/>
    <lineage>
        <taxon>Bacteria</taxon>
        <taxon>Pseudomonadati</taxon>
        <taxon>Pseudomonadota</taxon>
        <taxon>Gammaproteobacteria</taxon>
        <taxon>Aeromonadales</taxon>
        <taxon>Aeromonadaceae</taxon>
        <taxon>Tolumonas</taxon>
    </lineage>
</organism>
<accession>A0A841GJ27</accession>
<dbReference type="Gene3D" id="2.30.30.220">
    <property type="entry name" value="SspB-like"/>
    <property type="match status" value="1"/>
</dbReference>
<dbReference type="PIRSF" id="PIRSF005276">
    <property type="entry name" value="SspB"/>
    <property type="match status" value="1"/>
</dbReference>
<name>A0A841GJ27_9GAMM</name>
<dbReference type="GO" id="GO:0005829">
    <property type="term" value="C:cytosol"/>
    <property type="evidence" value="ECO:0007669"/>
    <property type="project" value="TreeGrafter"/>
</dbReference>
<reference evidence="2 3" key="1">
    <citation type="submission" date="2020-08" db="EMBL/GenBank/DDBJ databases">
        <title>Genomic Encyclopedia of Type Strains, Phase IV (KMG-IV): sequencing the most valuable type-strain genomes for metagenomic binning, comparative biology and taxonomic classification.</title>
        <authorList>
            <person name="Goeker M."/>
        </authorList>
    </citation>
    <scope>NUCLEOTIDE SEQUENCE [LARGE SCALE GENOMIC DNA]</scope>
    <source>
        <strain evidence="2 3">DSM 22975</strain>
    </source>
</reference>
<proteinExistence type="predicted"/>
<dbReference type="PANTHER" id="PTHR37486">
    <property type="entry name" value="STRINGENT STARVATION PROTEIN B"/>
    <property type="match status" value="1"/>
</dbReference>
<dbReference type="Proteomes" id="UP000585721">
    <property type="component" value="Unassembled WGS sequence"/>
</dbReference>
<comment type="caution">
    <text evidence="2">The sequence shown here is derived from an EMBL/GenBank/DDBJ whole genome shotgun (WGS) entry which is preliminary data.</text>
</comment>
<dbReference type="SUPFAM" id="SSF101738">
    <property type="entry name" value="SspB-like"/>
    <property type="match status" value="1"/>
</dbReference>
<dbReference type="InterPro" id="IPR007481">
    <property type="entry name" value="SspB"/>
</dbReference>
<keyword evidence="3" id="KW-1185">Reference proteome</keyword>
<evidence type="ECO:0000313" key="3">
    <source>
        <dbReference type="Proteomes" id="UP000585721"/>
    </source>
</evidence>
<dbReference type="Pfam" id="PF04386">
    <property type="entry name" value="SspB"/>
    <property type="match status" value="1"/>
</dbReference>
<dbReference type="AlphaFoldDB" id="A0A841GJ27"/>
<dbReference type="InterPro" id="IPR036760">
    <property type="entry name" value="SspB-like_sf"/>
</dbReference>
<protein>
    <submittedName>
        <fullName evidence="2">Stringent starvation protein B</fullName>
    </submittedName>
</protein>
<evidence type="ECO:0000313" key="2">
    <source>
        <dbReference type="EMBL" id="MBB6054512.1"/>
    </source>
</evidence>
<dbReference type="NCBIfam" id="NF008763">
    <property type="entry name" value="PRK11798.1-2"/>
    <property type="match status" value="1"/>
</dbReference>
<dbReference type="PANTHER" id="PTHR37486:SF1">
    <property type="entry name" value="STRINGENT STARVATION PROTEIN B"/>
    <property type="match status" value="1"/>
</dbReference>
<feature type="region of interest" description="Disordered" evidence="1">
    <location>
        <begin position="116"/>
        <end position="151"/>
    </location>
</feature>
<dbReference type="EMBL" id="JACHGR010000001">
    <property type="protein sequence ID" value="MBB6054512.1"/>
    <property type="molecule type" value="Genomic_DNA"/>
</dbReference>
<dbReference type="GO" id="GO:0045732">
    <property type="term" value="P:positive regulation of protein catabolic process"/>
    <property type="evidence" value="ECO:0007669"/>
    <property type="project" value="TreeGrafter"/>
</dbReference>
<feature type="compositionally biased region" description="Basic and acidic residues" evidence="1">
    <location>
        <begin position="122"/>
        <end position="134"/>
    </location>
</feature>
<dbReference type="GO" id="GO:0005840">
    <property type="term" value="C:ribosome"/>
    <property type="evidence" value="ECO:0007669"/>
    <property type="project" value="TreeGrafter"/>
</dbReference>
<dbReference type="NCBIfam" id="NF008769">
    <property type="entry name" value="PRK11798.2-5"/>
    <property type="match status" value="1"/>
</dbReference>
<sequence>MAPNMTPSRPYLLRAFYEWLLDNGMTPHLLVDAKAKMVQVPQQYARDGQIVLNIAPQAVVAFTMDNEAISFNARFGGVPHQLYIPMAAVLAIHSRENGAGTFFPPEPAYAAWTEADAAADPKTADAEAKPKADETAATSRPDGRPTLRVVK</sequence>
<evidence type="ECO:0000256" key="1">
    <source>
        <dbReference type="SAM" id="MobiDB-lite"/>
    </source>
</evidence>
<gene>
    <name evidence="2" type="ORF">HNR75_000377</name>
</gene>